<dbReference type="AlphaFoldDB" id="A0A934X108"/>
<dbReference type="InterPro" id="IPR036412">
    <property type="entry name" value="HAD-like_sf"/>
</dbReference>
<sequence>MYKAICTDIDGTLLNANRKLSERTISAIRSLDDDIPVILASSRMPAAMRHLQQVLGIEKHPLICYNGGYVIDQGHIIRTLDSVTIPFPIARKIASWAEKSSLHASFYFEDHWYAPSLDEWTEREINNTQVQAKILSNSAIISRWHATQTGAHKIMCMGDPQLIDALVKQLKDQKEPLHLYRSKDTYLEIAPLQISKASALALLLKNKYKFSVDDVIAFGDNFNDIELLNVVGKGIAVQNAREELKAVANEITDSAKEDGVAKAIEKYFLNLS</sequence>
<dbReference type="RefSeq" id="WP_201432664.1">
    <property type="nucleotide sequence ID" value="NZ_JAEQBW010000013.1"/>
</dbReference>
<gene>
    <name evidence="1" type="ORF">JKA74_18180</name>
</gene>
<dbReference type="Gene3D" id="3.40.50.1000">
    <property type="entry name" value="HAD superfamily/HAD-like"/>
    <property type="match status" value="1"/>
</dbReference>
<name>A0A934X108_9BACT</name>
<reference evidence="1" key="1">
    <citation type="submission" date="2021-01" db="EMBL/GenBank/DDBJ databases">
        <title>Marivirga aurantiaca sp. nov., isolated from intertidal surface sediments.</title>
        <authorList>
            <person name="Zhang M."/>
        </authorList>
    </citation>
    <scope>NUCLEOTIDE SEQUENCE</scope>
    <source>
        <strain evidence="1">S37H4</strain>
    </source>
</reference>
<proteinExistence type="predicted"/>
<dbReference type="PANTHER" id="PTHR10000">
    <property type="entry name" value="PHOSPHOSERINE PHOSPHATASE"/>
    <property type="match status" value="1"/>
</dbReference>
<evidence type="ECO:0000313" key="2">
    <source>
        <dbReference type="Proteomes" id="UP000611723"/>
    </source>
</evidence>
<dbReference type="Proteomes" id="UP000611723">
    <property type="component" value="Unassembled WGS sequence"/>
</dbReference>
<evidence type="ECO:0000313" key="1">
    <source>
        <dbReference type="EMBL" id="MBK6266978.1"/>
    </source>
</evidence>
<dbReference type="NCBIfam" id="TIGR00099">
    <property type="entry name" value="Cof-subfamily"/>
    <property type="match status" value="1"/>
</dbReference>
<dbReference type="PANTHER" id="PTHR10000:SF8">
    <property type="entry name" value="HAD SUPERFAMILY HYDROLASE-LIKE, TYPE 3"/>
    <property type="match status" value="1"/>
</dbReference>
<organism evidence="1 2">
    <name type="scientific">Marivirga aurantiaca</name>
    <dbReference type="NCBI Taxonomy" id="2802615"/>
    <lineage>
        <taxon>Bacteria</taxon>
        <taxon>Pseudomonadati</taxon>
        <taxon>Bacteroidota</taxon>
        <taxon>Cytophagia</taxon>
        <taxon>Cytophagales</taxon>
        <taxon>Marivirgaceae</taxon>
        <taxon>Marivirga</taxon>
    </lineage>
</organism>
<dbReference type="EMBL" id="JAEQBW010000013">
    <property type="protein sequence ID" value="MBK6266978.1"/>
    <property type="molecule type" value="Genomic_DNA"/>
</dbReference>
<dbReference type="Pfam" id="PF08282">
    <property type="entry name" value="Hydrolase_3"/>
    <property type="match status" value="1"/>
</dbReference>
<dbReference type="GO" id="GO:0016791">
    <property type="term" value="F:phosphatase activity"/>
    <property type="evidence" value="ECO:0007669"/>
    <property type="project" value="TreeGrafter"/>
</dbReference>
<dbReference type="SFLD" id="SFLDG01140">
    <property type="entry name" value="C2.B:_Phosphomannomutase_and_P"/>
    <property type="match status" value="1"/>
</dbReference>
<comment type="caution">
    <text evidence="1">The sequence shown here is derived from an EMBL/GenBank/DDBJ whole genome shotgun (WGS) entry which is preliminary data.</text>
</comment>
<protein>
    <submittedName>
        <fullName evidence="1">HAD family phosphatase</fullName>
    </submittedName>
</protein>
<dbReference type="PROSITE" id="PS01228">
    <property type="entry name" value="COF_1"/>
    <property type="match status" value="1"/>
</dbReference>
<accession>A0A934X108</accession>
<dbReference type="InterPro" id="IPR023214">
    <property type="entry name" value="HAD_sf"/>
</dbReference>
<dbReference type="NCBIfam" id="TIGR01484">
    <property type="entry name" value="HAD-SF-IIB"/>
    <property type="match status" value="1"/>
</dbReference>
<dbReference type="GO" id="GO:0005829">
    <property type="term" value="C:cytosol"/>
    <property type="evidence" value="ECO:0007669"/>
    <property type="project" value="TreeGrafter"/>
</dbReference>
<dbReference type="Gene3D" id="3.30.1240.10">
    <property type="match status" value="1"/>
</dbReference>
<dbReference type="InterPro" id="IPR006379">
    <property type="entry name" value="HAD-SF_hydro_IIB"/>
</dbReference>
<dbReference type="InterPro" id="IPR000150">
    <property type="entry name" value="Cof"/>
</dbReference>
<keyword evidence="2" id="KW-1185">Reference proteome</keyword>
<dbReference type="GO" id="GO:0000287">
    <property type="term" value="F:magnesium ion binding"/>
    <property type="evidence" value="ECO:0007669"/>
    <property type="project" value="TreeGrafter"/>
</dbReference>
<dbReference type="SFLD" id="SFLDS00003">
    <property type="entry name" value="Haloacid_Dehalogenase"/>
    <property type="match status" value="1"/>
</dbReference>
<dbReference type="CDD" id="cd07516">
    <property type="entry name" value="HAD_Pase"/>
    <property type="match status" value="1"/>
</dbReference>
<dbReference type="SUPFAM" id="SSF56784">
    <property type="entry name" value="HAD-like"/>
    <property type="match status" value="1"/>
</dbReference>